<evidence type="ECO:0000256" key="1">
    <source>
        <dbReference type="SAM" id="SignalP"/>
    </source>
</evidence>
<sequence>GSGKLIEITILLLGLVALFHSDPLPKSAIEYFQKHAEEWMLPGIKTLISGHKQVNGEKTETHYVYTSDDNKHCKVTIIEEDEDIKILRNRLCVKATEQKEVGEKKKEEEESI</sequence>
<protein>
    <submittedName>
        <fullName evidence="2">Uncharacterized protein</fullName>
    </submittedName>
</protein>
<proteinExistence type="predicted"/>
<feature type="non-terminal residue" evidence="2">
    <location>
        <position position="1"/>
    </location>
</feature>
<feature type="signal peptide" evidence="1">
    <location>
        <begin position="1"/>
        <end position="21"/>
    </location>
</feature>
<organism evidence="2">
    <name type="scientific">Lygus hesperus</name>
    <name type="common">Western plant bug</name>
    <dbReference type="NCBI Taxonomy" id="30085"/>
    <lineage>
        <taxon>Eukaryota</taxon>
        <taxon>Metazoa</taxon>
        <taxon>Ecdysozoa</taxon>
        <taxon>Arthropoda</taxon>
        <taxon>Hexapoda</taxon>
        <taxon>Insecta</taxon>
        <taxon>Pterygota</taxon>
        <taxon>Neoptera</taxon>
        <taxon>Paraneoptera</taxon>
        <taxon>Hemiptera</taxon>
        <taxon>Heteroptera</taxon>
        <taxon>Panheteroptera</taxon>
        <taxon>Cimicomorpha</taxon>
        <taxon>Miridae</taxon>
        <taxon>Mirini</taxon>
        <taxon>Lygus</taxon>
    </lineage>
</organism>
<feature type="chain" id="PRO_5005519631" evidence="1">
    <location>
        <begin position="22"/>
        <end position="112"/>
    </location>
</feature>
<keyword evidence="1" id="KW-0732">Signal</keyword>
<feature type="non-terminal residue" evidence="2">
    <location>
        <position position="112"/>
    </location>
</feature>
<accession>A0A0K8SJC3</accession>
<dbReference type="EMBL" id="GBRD01012421">
    <property type="protein sequence ID" value="JAG53403.1"/>
    <property type="molecule type" value="Transcribed_RNA"/>
</dbReference>
<reference evidence="2" key="1">
    <citation type="submission" date="2014-09" db="EMBL/GenBank/DDBJ databases">
        <authorList>
            <person name="Magalhaes I.L.F."/>
            <person name="Oliveira U."/>
            <person name="Santos F.R."/>
            <person name="Vidigal T.H.D.A."/>
            <person name="Brescovit A.D."/>
            <person name="Santos A.J."/>
        </authorList>
    </citation>
    <scope>NUCLEOTIDE SEQUENCE</scope>
</reference>
<name>A0A0K8SJC3_LYGHE</name>
<dbReference type="AlphaFoldDB" id="A0A0K8SJC3"/>
<evidence type="ECO:0000313" key="2">
    <source>
        <dbReference type="EMBL" id="JAG53403.1"/>
    </source>
</evidence>